<proteinExistence type="predicted"/>
<dbReference type="GO" id="GO:0016787">
    <property type="term" value="F:hydrolase activity"/>
    <property type="evidence" value="ECO:0007669"/>
    <property type="project" value="UniProtKB-KW"/>
</dbReference>
<evidence type="ECO:0000313" key="5">
    <source>
        <dbReference type="EMBL" id="MBF4767014.1"/>
    </source>
</evidence>
<dbReference type="AlphaFoldDB" id="A0A930VGC5"/>
<evidence type="ECO:0000256" key="2">
    <source>
        <dbReference type="ARBA" id="ARBA00023315"/>
    </source>
</evidence>
<dbReference type="Gene3D" id="1.20.1440.100">
    <property type="entry name" value="SG protein - dephosphorylation function"/>
    <property type="match status" value="1"/>
</dbReference>
<dbReference type="InterPro" id="IPR002123">
    <property type="entry name" value="Plipid/glycerol_acylTrfase"/>
</dbReference>
<dbReference type="SUPFAM" id="SSF56784">
    <property type="entry name" value="HAD-like"/>
    <property type="match status" value="1"/>
</dbReference>
<dbReference type="NCBIfam" id="TIGR01488">
    <property type="entry name" value="HAD-SF-IB"/>
    <property type="match status" value="1"/>
</dbReference>
<feature type="domain" description="Phospholipid/glycerol acyltransferase" evidence="4">
    <location>
        <begin position="308"/>
        <end position="422"/>
    </location>
</feature>
<feature type="region of interest" description="Disordered" evidence="3">
    <location>
        <begin position="473"/>
        <end position="529"/>
    </location>
</feature>
<keyword evidence="6" id="KW-1185">Reference proteome</keyword>
<evidence type="ECO:0000256" key="1">
    <source>
        <dbReference type="ARBA" id="ARBA00022679"/>
    </source>
</evidence>
<gene>
    <name evidence="5" type="ORF">ISU10_04455</name>
</gene>
<dbReference type="Proteomes" id="UP000660668">
    <property type="component" value="Unassembled WGS sequence"/>
</dbReference>
<keyword evidence="2" id="KW-0012">Acyltransferase</keyword>
<feature type="compositionally biased region" description="Pro residues" evidence="3">
    <location>
        <begin position="477"/>
        <end position="490"/>
    </location>
</feature>
<dbReference type="PANTHER" id="PTHR10434">
    <property type="entry name" value="1-ACYL-SN-GLYCEROL-3-PHOSPHATE ACYLTRANSFERASE"/>
    <property type="match status" value="1"/>
</dbReference>
<dbReference type="PANTHER" id="PTHR10434:SF66">
    <property type="entry name" value="PHOSPHOLIPID_GLYCEROL ACYLTRANSFERASE DOMAIN-CONTAINING PROTEIN"/>
    <property type="match status" value="1"/>
</dbReference>
<dbReference type="CDD" id="cd07989">
    <property type="entry name" value="LPLAT_AGPAT-like"/>
    <property type="match status" value="1"/>
</dbReference>
<dbReference type="CDD" id="cd02612">
    <property type="entry name" value="HAD_PGPPase"/>
    <property type="match status" value="1"/>
</dbReference>
<keyword evidence="5" id="KW-0378">Hydrolase</keyword>
<dbReference type="InterPro" id="IPR006385">
    <property type="entry name" value="HAD_hydro_SerB1"/>
</dbReference>
<dbReference type="GO" id="GO:0003841">
    <property type="term" value="F:1-acylglycerol-3-phosphate O-acyltransferase activity"/>
    <property type="evidence" value="ECO:0007669"/>
    <property type="project" value="TreeGrafter"/>
</dbReference>
<dbReference type="SUPFAM" id="SSF69593">
    <property type="entry name" value="Glycerol-3-phosphate (1)-acyltransferase"/>
    <property type="match status" value="1"/>
</dbReference>
<reference evidence="5" key="1">
    <citation type="submission" date="2020-11" db="EMBL/GenBank/DDBJ databases">
        <title>Nocardioides cynanchi sp. nov., isolated from soil of rhizosphere of Cynanchum wilfordii.</title>
        <authorList>
            <person name="Lee J.-S."/>
            <person name="Suh M.K."/>
            <person name="Kim J.-S."/>
        </authorList>
    </citation>
    <scope>NUCLEOTIDE SEQUENCE</scope>
    <source>
        <strain evidence="5">KCTC 19276</strain>
    </source>
</reference>
<dbReference type="EMBL" id="JADKPO010000004">
    <property type="protein sequence ID" value="MBF4767014.1"/>
    <property type="molecule type" value="Genomic_DNA"/>
</dbReference>
<protein>
    <submittedName>
        <fullName evidence="5">HAD-IB family hydrolase</fullName>
    </submittedName>
</protein>
<dbReference type="NCBIfam" id="TIGR01490">
    <property type="entry name" value="HAD-SF-IB-hyp1"/>
    <property type="match status" value="1"/>
</dbReference>
<accession>A0A930VGC5</accession>
<dbReference type="Pfam" id="PF12710">
    <property type="entry name" value="HAD"/>
    <property type="match status" value="1"/>
</dbReference>
<evidence type="ECO:0000259" key="4">
    <source>
        <dbReference type="SMART" id="SM00563"/>
    </source>
</evidence>
<dbReference type="Pfam" id="PF01553">
    <property type="entry name" value="Acyltransferase"/>
    <property type="match status" value="1"/>
</dbReference>
<dbReference type="Gene3D" id="3.40.50.1000">
    <property type="entry name" value="HAD superfamily/HAD-like"/>
    <property type="match status" value="1"/>
</dbReference>
<sequence length="529" mass="56901">MLLSERLAQVYSGPEGPQVAAFFDFDGTLIHGFSAVDFYLDRIRSGKVGPLEAIRTTALALRGVETEEDFEKLVAIGLAGLDGHHEDDVTAVGERVFAKKLAARVYPEAWQLVQAHHRMGHVVVLASSATRFQLEAAARTLSIDHVLSTALESGEDGILTGRADGPTLWRAGKARAVREFGELHDIDLAASYAYSNGDEDIDFLSQVGFPAATTPEDKLREHATEHGWPVLDFRSRGLPSVATIARSAAAMGGILTGIGTGAAFGLLNGSRRTAISSIMALSSEYSLALAGVRLDIIGEQHVWEQRPAVFVFNHQSQLDVFVICHLLRRDFTGVAKQELTKDPVFGPLFKFAGVAFVDRQGGGNPREALAPAVAKLNDGISVVIAPEGTRSLTPTLGDFKTGAFHLAREAGVPVVPIVIRNAGELMWRDSLTIKPGTVQVAVLPPIDVSAWPADQVRNKTREVQEMFAETLAHWPGEPRPAPKTPTPPKKAAPKKAAPKKAAPKKAPVKKAVAKKTVTKKSASTRRRTT</sequence>
<name>A0A930VGC5_9ACTN</name>
<organism evidence="5 6">
    <name type="scientific">Nocardioides agariphilus</name>
    <dbReference type="NCBI Taxonomy" id="433664"/>
    <lineage>
        <taxon>Bacteria</taxon>
        <taxon>Bacillati</taxon>
        <taxon>Actinomycetota</taxon>
        <taxon>Actinomycetes</taxon>
        <taxon>Propionibacteriales</taxon>
        <taxon>Nocardioidaceae</taxon>
        <taxon>Nocardioides</taxon>
    </lineage>
</organism>
<dbReference type="InterPro" id="IPR023214">
    <property type="entry name" value="HAD_sf"/>
</dbReference>
<evidence type="ECO:0000313" key="6">
    <source>
        <dbReference type="Proteomes" id="UP000660668"/>
    </source>
</evidence>
<dbReference type="GO" id="GO:0006654">
    <property type="term" value="P:phosphatidic acid biosynthetic process"/>
    <property type="evidence" value="ECO:0007669"/>
    <property type="project" value="TreeGrafter"/>
</dbReference>
<dbReference type="SMART" id="SM00563">
    <property type="entry name" value="PlsC"/>
    <property type="match status" value="1"/>
</dbReference>
<evidence type="ECO:0000256" key="3">
    <source>
        <dbReference type="SAM" id="MobiDB-lite"/>
    </source>
</evidence>
<feature type="compositionally biased region" description="Basic residues" evidence="3">
    <location>
        <begin position="491"/>
        <end position="529"/>
    </location>
</feature>
<comment type="caution">
    <text evidence="5">The sequence shown here is derived from an EMBL/GenBank/DDBJ whole genome shotgun (WGS) entry which is preliminary data.</text>
</comment>
<keyword evidence="1" id="KW-0808">Transferase</keyword>
<dbReference type="InterPro" id="IPR036412">
    <property type="entry name" value="HAD-like_sf"/>
</dbReference>